<protein>
    <submittedName>
        <fullName evidence="1">Uncharacterized protein</fullName>
    </submittedName>
</protein>
<keyword evidence="2" id="KW-1185">Reference proteome</keyword>
<organism evidence="1 2">
    <name type="scientific">Ridgeia piscesae</name>
    <name type="common">Tubeworm</name>
    <dbReference type="NCBI Taxonomy" id="27915"/>
    <lineage>
        <taxon>Eukaryota</taxon>
        <taxon>Metazoa</taxon>
        <taxon>Spiralia</taxon>
        <taxon>Lophotrochozoa</taxon>
        <taxon>Annelida</taxon>
        <taxon>Polychaeta</taxon>
        <taxon>Sedentaria</taxon>
        <taxon>Canalipalpata</taxon>
        <taxon>Sabellida</taxon>
        <taxon>Siboglinidae</taxon>
        <taxon>Ridgeia</taxon>
    </lineage>
</organism>
<reference evidence="1" key="1">
    <citation type="journal article" date="2023" name="Mol. Biol. Evol.">
        <title>Third-Generation Sequencing Reveals the Adaptive Role of the Epigenome in Three Deep-Sea Polychaetes.</title>
        <authorList>
            <person name="Perez M."/>
            <person name="Aroh O."/>
            <person name="Sun Y."/>
            <person name="Lan Y."/>
            <person name="Juniper S.K."/>
            <person name="Young C.R."/>
            <person name="Angers B."/>
            <person name="Qian P.Y."/>
        </authorList>
    </citation>
    <scope>NUCLEOTIDE SEQUENCE</scope>
    <source>
        <strain evidence="1">R07B-5</strain>
    </source>
</reference>
<dbReference type="EMBL" id="JAODUO010000205">
    <property type="protein sequence ID" value="KAK2186307.1"/>
    <property type="molecule type" value="Genomic_DNA"/>
</dbReference>
<dbReference type="Proteomes" id="UP001209878">
    <property type="component" value="Unassembled WGS sequence"/>
</dbReference>
<name>A0AAD9P1B0_RIDPI</name>
<sequence>MFSLNELRVYMRNIQLLRELIIIQILTNQLCKCSFYTAQVTTERSVLLTNTETFNTTKYVIVLTLLTNVSDFSRMTVTADEVDNDLTLDNISTVLKLMLLCCLP</sequence>
<gene>
    <name evidence="1" type="ORF">NP493_206g01020</name>
</gene>
<accession>A0AAD9P1B0</accession>
<evidence type="ECO:0000313" key="2">
    <source>
        <dbReference type="Proteomes" id="UP001209878"/>
    </source>
</evidence>
<evidence type="ECO:0000313" key="1">
    <source>
        <dbReference type="EMBL" id="KAK2186307.1"/>
    </source>
</evidence>
<proteinExistence type="predicted"/>
<dbReference type="AlphaFoldDB" id="A0AAD9P1B0"/>
<comment type="caution">
    <text evidence="1">The sequence shown here is derived from an EMBL/GenBank/DDBJ whole genome shotgun (WGS) entry which is preliminary data.</text>
</comment>